<dbReference type="KEGG" id="plue:EWM63_13135"/>
<dbReference type="InterPro" id="IPR012910">
    <property type="entry name" value="Plug_dom"/>
</dbReference>
<keyword evidence="10 15" id="KW-0798">TonB box</keyword>
<evidence type="ECO:0000256" key="17">
    <source>
        <dbReference type="SAM" id="SignalP"/>
    </source>
</evidence>
<dbReference type="AlphaFoldDB" id="A0A4P6KXR9"/>
<evidence type="ECO:0000256" key="9">
    <source>
        <dbReference type="ARBA" id="ARBA00023065"/>
    </source>
</evidence>
<keyword evidence="8" id="KW-0408">Iron</keyword>
<keyword evidence="6 14" id="KW-0812">Transmembrane</keyword>
<evidence type="ECO:0000256" key="16">
    <source>
        <dbReference type="SAM" id="MobiDB-lite"/>
    </source>
</evidence>
<evidence type="ECO:0000313" key="21">
    <source>
        <dbReference type="Proteomes" id="UP000290637"/>
    </source>
</evidence>
<dbReference type="InterPro" id="IPR000531">
    <property type="entry name" value="Beta-barrel_TonB"/>
</dbReference>
<sequence length="748" mass="81747">MFSDRAASPAPHHISQQSGRRGTRLTMLCASLSLAYPLALHAAEDVAANAADAVDAATTMQTVTVTGTTDNNTENTGSLATRKASVMKGFEDVRDIPQPVTVITRQLLDDRNFLDLHEVLQNTPGVSVDYTDSERVSYHSRGYQIDALQVDGITINQSGSHFVQPDTAVLDRVEVLRGASGMLRGSGNPSATVNMVRKRPTREFQLSGAATIGRWDRHRVEGDISGALNASGTLRARAVVVADEKEFFQKAKQEKREVLYGVVEYDLAPTTTVTASLQHTDLDATGAWGGMPGNLDGSPLYLPRDTYLGVDWNRWNRYNDIAQAEIEHRFANGWTAKASVAWVHLALKDAGFKQSYFTRVPGTNPYLFSVASAQYTGAESTQKVLNLVANGPFTLFGRKHELIVGGEALRTEAVDSWGQGNLYPQVVDIRTFDPYTTYAERDVATPGGGNPNFTRQKGVFGTARLSVTDPLTLLVGGRLSWWEYAVPRTPASNYKIDREATPFAGLVYDFNKNVNAYLSYTEIFTPQNVKDVNGNILQPVRGEDYEAGVKGDFFGGKLTASAGIFHITNEGKAVEDPTSINPCTPYYITGFCRVAGGKTQSKGWELEVAGEILPGWQVQAGYTNTRTKYITDTSSANTGLPLRSIDPRHKLNLFTNYRFGGALAGLTVGGGVRTQDGSYVTAGGLTTRQGGYSIFNAMAGYKFNERYSVQLNVDNLFDKTYYKKFAPTGISYYYGDPRYVSLSLRASL</sequence>
<dbReference type="Pfam" id="PF00593">
    <property type="entry name" value="TonB_dep_Rec_b-barrel"/>
    <property type="match status" value="1"/>
</dbReference>
<dbReference type="Proteomes" id="UP000290637">
    <property type="component" value="Chromosome"/>
</dbReference>
<evidence type="ECO:0000256" key="10">
    <source>
        <dbReference type="ARBA" id="ARBA00023077"/>
    </source>
</evidence>
<feature type="chain" id="PRO_5020658325" evidence="17">
    <location>
        <begin position="43"/>
        <end position="748"/>
    </location>
</feature>
<evidence type="ECO:0000259" key="18">
    <source>
        <dbReference type="Pfam" id="PF00593"/>
    </source>
</evidence>
<dbReference type="CDD" id="cd01347">
    <property type="entry name" value="ligand_gated_channel"/>
    <property type="match status" value="1"/>
</dbReference>
<feature type="domain" description="TonB-dependent receptor plug" evidence="19">
    <location>
        <begin position="93"/>
        <end position="191"/>
    </location>
</feature>
<evidence type="ECO:0000256" key="11">
    <source>
        <dbReference type="ARBA" id="ARBA00023136"/>
    </source>
</evidence>
<dbReference type="InterPro" id="IPR010105">
    <property type="entry name" value="TonB_sidphr_rcpt"/>
</dbReference>
<feature type="signal peptide" evidence="17">
    <location>
        <begin position="1"/>
        <end position="42"/>
    </location>
</feature>
<evidence type="ECO:0000259" key="19">
    <source>
        <dbReference type="Pfam" id="PF07715"/>
    </source>
</evidence>
<evidence type="ECO:0000256" key="6">
    <source>
        <dbReference type="ARBA" id="ARBA00022692"/>
    </source>
</evidence>
<feature type="region of interest" description="Disordered" evidence="16">
    <location>
        <begin position="1"/>
        <end position="21"/>
    </location>
</feature>
<keyword evidence="5" id="KW-0410">Iron transport</keyword>
<dbReference type="RefSeq" id="WP_130186931.1">
    <property type="nucleotide sequence ID" value="NZ_CP035913.1"/>
</dbReference>
<keyword evidence="21" id="KW-1185">Reference proteome</keyword>
<evidence type="ECO:0000256" key="5">
    <source>
        <dbReference type="ARBA" id="ARBA00022496"/>
    </source>
</evidence>
<keyword evidence="7 17" id="KW-0732">Signal</keyword>
<evidence type="ECO:0000256" key="3">
    <source>
        <dbReference type="ARBA" id="ARBA00022448"/>
    </source>
</evidence>
<evidence type="ECO:0000313" key="20">
    <source>
        <dbReference type="EMBL" id="QBE63810.1"/>
    </source>
</evidence>
<protein>
    <submittedName>
        <fullName evidence="20">TonB-dependent siderophore receptor</fullName>
    </submittedName>
</protein>
<dbReference type="OrthoDB" id="174652at2"/>
<keyword evidence="12 20" id="KW-0675">Receptor</keyword>
<dbReference type="GO" id="GO:0015344">
    <property type="term" value="F:siderophore uptake transmembrane transporter activity"/>
    <property type="evidence" value="ECO:0007669"/>
    <property type="project" value="TreeGrafter"/>
</dbReference>
<evidence type="ECO:0000256" key="4">
    <source>
        <dbReference type="ARBA" id="ARBA00022452"/>
    </source>
</evidence>
<keyword evidence="13 14" id="KW-0998">Cell outer membrane</keyword>
<keyword evidence="9" id="KW-0406">Ion transport</keyword>
<dbReference type="PANTHER" id="PTHR32552:SF74">
    <property type="entry name" value="HYDROXAMATE SIDEROPHORE RECEPTOR FHUE"/>
    <property type="match status" value="1"/>
</dbReference>
<dbReference type="EMBL" id="CP035913">
    <property type="protein sequence ID" value="QBE63810.1"/>
    <property type="molecule type" value="Genomic_DNA"/>
</dbReference>
<evidence type="ECO:0000256" key="12">
    <source>
        <dbReference type="ARBA" id="ARBA00023170"/>
    </source>
</evidence>
<dbReference type="Gene3D" id="2.40.170.20">
    <property type="entry name" value="TonB-dependent receptor, beta-barrel domain"/>
    <property type="match status" value="1"/>
</dbReference>
<evidence type="ECO:0000256" key="15">
    <source>
        <dbReference type="RuleBase" id="RU003357"/>
    </source>
</evidence>
<dbReference type="GO" id="GO:0015891">
    <property type="term" value="P:siderophore transport"/>
    <property type="evidence" value="ECO:0007669"/>
    <property type="project" value="InterPro"/>
</dbReference>
<dbReference type="Pfam" id="PF07715">
    <property type="entry name" value="Plug"/>
    <property type="match status" value="1"/>
</dbReference>
<keyword evidence="11 14" id="KW-0472">Membrane</keyword>
<dbReference type="SUPFAM" id="SSF56935">
    <property type="entry name" value="Porins"/>
    <property type="match status" value="1"/>
</dbReference>
<dbReference type="InterPro" id="IPR039426">
    <property type="entry name" value="TonB-dep_rcpt-like"/>
</dbReference>
<dbReference type="PANTHER" id="PTHR32552">
    <property type="entry name" value="FERRICHROME IRON RECEPTOR-RELATED"/>
    <property type="match status" value="1"/>
</dbReference>
<reference evidence="20 21" key="1">
    <citation type="submission" date="2019-02" db="EMBL/GenBank/DDBJ databases">
        <title>Draft Genome Sequences of Six Type Strains of the Genus Massilia.</title>
        <authorList>
            <person name="Miess H."/>
            <person name="Frediansyhah A."/>
            <person name="Gross H."/>
        </authorList>
    </citation>
    <scope>NUCLEOTIDE SEQUENCE [LARGE SCALE GENOMIC DNA]</scope>
    <source>
        <strain evidence="20 21">DSM 17473</strain>
    </source>
</reference>
<dbReference type="NCBIfam" id="TIGR01783">
    <property type="entry name" value="TonB-siderophor"/>
    <property type="match status" value="1"/>
</dbReference>
<evidence type="ECO:0000256" key="7">
    <source>
        <dbReference type="ARBA" id="ARBA00022729"/>
    </source>
</evidence>
<dbReference type="InterPro" id="IPR037066">
    <property type="entry name" value="Plug_dom_sf"/>
</dbReference>
<evidence type="ECO:0000256" key="8">
    <source>
        <dbReference type="ARBA" id="ARBA00023004"/>
    </source>
</evidence>
<gene>
    <name evidence="20" type="ORF">EWM63_13135</name>
</gene>
<organism evidence="20 21">
    <name type="scientific">Pseudoduganella lutea</name>
    <dbReference type="NCBI Taxonomy" id="321985"/>
    <lineage>
        <taxon>Bacteria</taxon>
        <taxon>Pseudomonadati</taxon>
        <taxon>Pseudomonadota</taxon>
        <taxon>Betaproteobacteria</taxon>
        <taxon>Burkholderiales</taxon>
        <taxon>Oxalobacteraceae</taxon>
        <taxon>Telluria group</taxon>
        <taxon>Pseudoduganella</taxon>
    </lineage>
</organism>
<keyword evidence="3 14" id="KW-0813">Transport</keyword>
<dbReference type="InterPro" id="IPR036942">
    <property type="entry name" value="Beta-barrel_TonB_sf"/>
</dbReference>
<feature type="domain" description="TonB-dependent receptor-like beta-barrel" evidence="18">
    <location>
        <begin position="272"/>
        <end position="716"/>
    </location>
</feature>
<evidence type="ECO:0000256" key="14">
    <source>
        <dbReference type="PROSITE-ProRule" id="PRU01360"/>
    </source>
</evidence>
<name>A0A4P6KXR9_9BURK</name>
<evidence type="ECO:0000256" key="13">
    <source>
        <dbReference type="ARBA" id="ARBA00023237"/>
    </source>
</evidence>
<evidence type="ECO:0000256" key="1">
    <source>
        <dbReference type="ARBA" id="ARBA00004571"/>
    </source>
</evidence>
<dbReference type="GO" id="GO:0009279">
    <property type="term" value="C:cell outer membrane"/>
    <property type="evidence" value="ECO:0007669"/>
    <property type="project" value="UniProtKB-SubCell"/>
</dbReference>
<evidence type="ECO:0000256" key="2">
    <source>
        <dbReference type="ARBA" id="ARBA00009810"/>
    </source>
</evidence>
<dbReference type="PROSITE" id="PS52016">
    <property type="entry name" value="TONB_DEPENDENT_REC_3"/>
    <property type="match status" value="1"/>
</dbReference>
<proteinExistence type="inferred from homology"/>
<keyword evidence="4 14" id="KW-1134">Transmembrane beta strand</keyword>
<dbReference type="Gene3D" id="2.170.130.10">
    <property type="entry name" value="TonB-dependent receptor, plug domain"/>
    <property type="match status" value="1"/>
</dbReference>
<dbReference type="GO" id="GO:0038023">
    <property type="term" value="F:signaling receptor activity"/>
    <property type="evidence" value="ECO:0007669"/>
    <property type="project" value="InterPro"/>
</dbReference>
<comment type="similarity">
    <text evidence="2 14 15">Belongs to the TonB-dependent receptor family.</text>
</comment>
<accession>A0A4P6KXR9</accession>
<comment type="subcellular location">
    <subcellularLocation>
        <location evidence="1 14">Cell outer membrane</location>
        <topology evidence="1 14">Multi-pass membrane protein</topology>
    </subcellularLocation>
</comment>
<dbReference type="FunFam" id="2.170.130.10:FF:000010">
    <property type="entry name" value="Ferripyoverdine receptor"/>
    <property type="match status" value="1"/>
</dbReference>